<dbReference type="PROSITE" id="PS51257">
    <property type="entry name" value="PROKAR_LIPOPROTEIN"/>
    <property type="match status" value="1"/>
</dbReference>
<dbReference type="InterPro" id="IPR008972">
    <property type="entry name" value="Cupredoxin"/>
</dbReference>
<dbReference type="Pfam" id="PF00127">
    <property type="entry name" value="Copper-bind"/>
    <property type="match status" value="1"/>
</dbReference>
<evidence type="ECO:0000313" key="5">
    <source>
        <dbReference type="EMBL" id="RAZ78913.1"/>
    </source>
</evidence>
<dbReference type="PROSITE" id="PS00079">
    <property type="entry name" value="MULTICOPPER_OXIDASE1"/>
    <property type="match status" value="1"/>
</dbReference>
<accession>A0A365L0F1</accession>
<dbReference type="RefSeq" id="WP_112222358.1">
    <property type="nucleotide sequence ID" value="NZ_CP196859.1"/>
</dbReference>
<evidence type="ECO:0000313" key="6">
    <source>
        <dbReference type="Proteomes" id="UP000251002"/>
    </source>
</evidence>
<dbReference type="SUPFAM" id="SSF49503">
    <property type="entry name" value="Cupredoxins"/>
    <property type="match status" value="1"/>
</dbReference>
<feature type="compositionally biased region" description="Basic and acidic residues" evidence="3">
    <location>
        <begin position="57"/>
        <end position="72"/>
    </location>
</feature>
<reference evidence="5 6" key="1">
    <citation type="submission" date="2018-06" db="EMBL/GenBank/DDBJ databases">
        <title>The draft genome sequences of strains SCU63 and S1.</title>
        <authorList>
            <person name="Gan L."/>
        </authorList>
    </citation>
    <scope>NUCLEOTIDE SEQUENCE [LARGE SCALE GENOMIC DNA]</scope>
    <source>
        <strain evidence="5 6">SCU63</strain>
    </source>
</reference>
<sequence length="210" mass="23050">MKMKVTVKGKGRYLIASSFVTFGLLAGCGSGDVFESEEANAGSESEQVAVEESEQAASEKSEKADSEEVTDDHVIDIRAFEMGYTPPTITLTKGEEYTLVMKNEGELFHDLTSQDIDVEITYMSEMPDHPEEVSFIDDILGMNKAHAEGDHDGEQGDGHDEEMNALHMNSKPGQTVEIKFIPKEAGGFKFYCSIPGHEEAGMHGMFEVID</sequence>
<evidence type="ECO:0000259" key="4">
    <source>
        <dbReference type="Pfam" id="PF00127"/>
    </source>
</evidence>
<dbReference type="InterPro" id="IPR033138">
    <property type="entry name" value="Cu_oxidase_CS"/>
</dbReference>
<gene>
    <name evidence="5" type="ORF">DP120_04670</name>
</gene>
<dbReference type="InterPro" id="IPR000923">
    <property type="entry name" value="BlueCu_1"/>
</dbReference>
<proteinExistence type="predicted"/>
<feature type="compositionally biased region" description="Low complexity" evidence="3">
    <location>
        <begin position="39"/>
        <end position="48"/>
    </location>
</feature>
<dbReference type="EMBL" id="QLZR01000002">
    <property type="protein sequence ID" value="RAZ78913.1"/>
    <property type="molecule type" value="Genomic_DNA"/>
</dbReference>
<evidence type="ECO:0000256" key="3">
    <source>
        <dbReference type="SAM" id="MobiDB-lite"/>
    </source>
</evidence>
<feature type="domain" description="Blue (type 1) copper" evidence="4">
    <location>
        <begin position="77"/>
        <end position="208"/>
    </location>
</feature>
<protein>
    <recommendedName>
        <fullName evidence="4">Blue (type 1) copper domain-containing protein</fullName>
    </recommendedName>
</protein>
<dbReference type="InterPro" id="IPR050845">
    <property type="entry name" value="Cu-binding_ET"/>
</dbReference>
<dbReference type="GO" id="GO:0005507">
    <property type="term" value="F:copper ion binding"/>
    <property type="evidence" value="ECO:0007669"/>
    <property type="project" value="InterPro"/>
</dbReference>
<keyword evidence="1" id="KW-0479">Metal-binding</keyword>
<keyword evidence="6" id="KW-1185">Reference proteome</keyword>
<feature type="region of interest" description="Disordered" evidence="3">
    <location>
        <begin position="35"/>
        <end position="72"/>
    </location>
</feature>
<dbReference type="AlphaFoldDB" id="A0A365L0F1"/>
<dbReference type="PANTHER" id="PTHR38439:SF3">
    <property type="entry name" value="COPPER-RESISTANT CUPROPROTEIN COPI"/>
    <property type="match status" value="1"/>
</dbReference>
<organism evidence="5 6">
    <name type="scientific">Planococcus halotolerans</name>
    <dbReference type="NCBI Taxonomy" id="2233542"/>
    <lineage>
        <taxon>Bacteria</taxon>
        <taxon>Bacillati</taxon>
        <taxon>Bacillota</taxon>
        <taxon>Bacilli</taxon>
        <taxon>Bacillales</taxon>
        <taxon>Caryophanaceae</taxon>
        <taxon>Planococcus</taxon>
    </lineage>
</organism>
<dbReference type="Gene3D" id="2.60.40.420">
    <property type="entry name" value="Cupredoxins - blue copper proteins"/>
    <property type="match status" value="1"/>
</dbReference>
<evidence type="ECO:0000256" key="1">
    <source>
        <dbReference type="ARBA" id="ARBA00022723"/>
    </source>
</evidence>
<evidence type="ECO:0000256" key="2">
    <source>
        <dbReference type="ARBA" id="ARBA00023008"/>
    </source>
</evidence>
<dbReference type="Proteomes" id="UP000251002">
    <property type="component" value="Unassembled WGS sequence"/>
</dbReference>
<dbReference type="PANTHER" id="PTHR38439">
    <property type="entry name" value="AURACYANIN-B"/>
    <property type="match status" value="1"/>
</dbReference>
<keyword evidence="2" id="KW-0186">Copper</keyword>
<comment type="caution">
    <text evidence="5">The sequence shown here is derived from an EMBL/GenBank/DDBJ whole genome shotgun (WGS) entry which is preliminary data.</text>
</comment>
<dbReference type="GO" id="GO:0009055">
    <property type="term" value="F:electron transfer activity"/>
    <property type="evidence" value="ECO:0007669"/>
    <property type="project" value="InterPro"/>
</dbReference>
<name>A0A365L0F1_9BACL</name>